<organism evidence="2 3">
    <name type="scientific">Microbispora corallina</name>
    <dbReference type="NCBI Taxonomy" id="83302"/>
    <lineage>
        <taxon>Bacteria</taxon>
        <taxon>Bacillati</taxon>
        <taxon>Actinomycetota</taxon>
        <taxon>Actinomycetes</taxon>
        <taxon>Streptosporangiales</taxon>
        <taxon>Streptosporangiaceae</taxon>
        <taxon>Microbispora</taxon>
    </lineage>
</organism>
<sequence>MVNVVGEKRSDIEKGNPRMTVDVSALQEKIRDIIEQELELEPGELTGSGHFIDEYDADSLSLITILARIEKELGVAVPQDELPNMPNLDGVYAVVTKVAGREPQNA</sequence>
<gene>
    <name evidence="2" type="ORF">Mco01_00410</name>
</gene>
<dbReference type="EMBL" id="BOOC01000001">
    <property type="protein sequence ID" value="GIH37041.1"/>
    <property type="molecule type" value="Genomic_DNA"/>
</dbReference>
<dbReference type="InterPro" id="IPR009081">
    <property type="entry name" value="PP-bd_ACP"/>
</dbReference>
<reference evidence="2 3" key="1">
    <citation type="submission" date="2021-01" db="EMBL/GenBank/DDBJ databases">
        <title>Whole genome shotgun sequence of Microbispora corallina NBRC 16416.</title>
        <authorList>
            <person name="Komaki H."/>
            <person name="Tamura T."/>
        </authorList>
    </citation>
    <scope>NUCLEOTIDE SEQUENCE [LARGE SCALE GENOMIC DNA]</scope>
    <source>
        <strain evidence="2 3">NBRC 16416</strain>
    </source>
</reference>
<accession>A0ABQ4FQG5</accession>
<dbReference type="Gene3D" id="1.10.1200.10">
    <property type="entry name" value="ACP-like"/>
    <property type="match status" value="1"/>
</dbReference>
<dbReference type="Proteomes" id="UP000603904">
    <property type="component" value="Unassembled WGS sequence"/>
</dbReference>
<dbReference type="Pfam" id="PF00550">
    <property type="entry name" value="PP-binding"/>
    <property type="match status" value="1"/>
</dbReference>
<keyword evidence="3" id="KW-1185">Reference proteome</keyword>
<dbReference type="PROSITE" id="PS50075">
    <property type="entry name" value="CARRIER"/>
    <property type="match status" value="1"/>
</dbReference>
<protein>
    <recommendedName>
        <fullName evidence="1">Carrier domain-containing protein</fullName>
    </recommendedName>
</protein>
<name>A0ABQ4FQG5_9ACTN</name>
<feature type="domain" description="Carrier" evidence="1">
    <location>
        <begin position="21"/>
        <end position="99"/>
    </location>
</feature>
<evidence type="ECO:0000313" key="2">
    <source>
        <dbReference type="EMBL" id="GIH37041.1"/>
    </source>
</evidence>
<evidence type="ECO:0000313" key="3">
    <source>
        <dbReference type="Proteomes" id="UP000603904"/>
    </source>
</evidence>
<comment type="caution">
    <text evidence="2">The sequence shown here is derived from an EMBL/GenBank/DDBJ whole genome shotgun (WGS) entry which is preliminary data.</text>
</comment>
<evidence type="ECO:0000259" key="1">
    <source>
        <dbReference type="PROSITE" id="PS50075"/>
    </source>
</evidence>
<dbReference type="RefSeq" id="WP_198167008.1">
    <property type="nucleotide sequence ID" value="NZ_BAAAGP010000018.1"/>
</dbReference>
<dbReference type="SUPFAM" id="SSF47336">
    <property type="entry name" value="ACP-like"/>
    <property type="match status" value="1"/>
</dbReference>
<proteinExistence type="predicted"/>
<dbReference type="InterPro" id="IPR036736">
    <property type="entry name" value="ACP-like_sf"/>
</dbReference>